<keyword evidence="6" id="KW-1185">Reference proteome</keyword>
<dbReference type="PRINTS" id="PR00413">
    <property type="entry name" value="HADHALOGNASE"/>
</dbReference>
<dbReference type="EMBL" id="CP048222">
    <property type="protein sequence ID" value="QHT71627.1"/>
    <property type="molecule type" value="Genomic_DNA"/>
</dbReference>
<dbReference type="SUPFAM" id="SSF56784">
    <property type="entry name" value="HAD-like"/>
    <property type="match status" value="1"/>
</dbReference>
<comment type="similarity">
    <text evidence="1">Belongs to the HAD-like hydrolase superfamily. CbbY/CbbZ/Gph/YieH family.</text>
</comment>
<evidence type="ECO:0000313" key="5">
    <source>
        <dbReference type="EMBL" id="QHT71627.1"/>
    </source>
</evidence>
<dbReference type="InterPro" id="IPR023214">
    <property type="entry name" value="HAD_sf"/>
</dbReference>
<evidence type="ECO:0000313" key="6">
    <source>
        <dbReference type="Proteomes" id="UP000480178"/>
    </source>
</evidence>
<dbReference type="NCBIfam" id="TIGR01509">
    <property type="entry name" value="HAD-SF-IA-v3"/>
    <property type="match status" value="1"/>
</dbReference>
<protein>
    <submittedName>
        <fullName evidence="5">HAD family phosphatase</fullName>
    </submittedName>
</protein>
<evidence type="ECO:0000256" key="4">
    <source>
        <dbReference type="SAM" id="Coils"/>
    </source>
</evidence>
<dbReference type="InterPro" id="IPR006439">
    <property type="entry name" value="HAD-SF_hydro_IA"/>
</dbReference>
<dbReference type="InterPro" id="IPR051806">
    <property type="entry name" value="HAD-like_SPP"/>
</dbReference>
<dbReference type="GO" id="GO:0050308">
    <property type="term" value="F:sugar-phosphatase activity"/>
    <property type="evidence" value="ECO:0007669"/>
    <property type="project" value="TreeGrafter"/>
</dbReference>
<evidence type="ECO:0000256" key="2">
    <source>
        <dbReference type="ARBA" id="ARBA00022723"/>
    </source>
</evidence>
<name>A0A6C0GUT3_9BACT</name>
<dbReference type="NCBIfam" id="TIGR01549">
    <property type="entry name" value="HAD-SF-IA-v1"/>
    <property type="match status" value="1"/>
</dbReference>
<dbReference type="GO" id="GO:0046872">
    <property type="term" value="F:metal ion binding"/>
    <property type="evidence" value="ECO:0007669"/>
    <property type="project" value="UniProtKB-KW"/>
</dbReference>
<sequence length="217" mass="24735">MKAVIFDMDGTVVDTTRIEYDAWKQMFDEQQVDFPYDEYIGVLGAKGSEIIKERIDISDEQIEELLEKKETYLKQLVEKNGLQLIPDVEKVMQECRKLNLKMALATGSSQEKLDFILALFQIRQYFDAFVTADDVKNGKPDPEVFLKAAQKLNVPPQECVVMEDATNGVEAAKNANMSCIAITSTRGKDQLKQADLVINHYKELSMEEFLLQRPKNS</sequence>
<dbReference type="Gene3D" id="3.40.50.1000">
    <property type="entry name" value="HAD superfamily/HAD-like"/>
    <property type="match status" value="1"/>
</dbReference>
<reference evidence="5 6" key="1">
    <citation type="submission" date="2020-01" db="EMBL/GenBank/DDBJ databases">
        <authorList>
            <person name="Kim M.K."/>
        </authorList>
    </citation>
    <scope>NUCLEOTIDE SEQUENCE [LARGE SCALE GENOMIC DNA]</scope>
    <source>
        <strain evidence="5 6">172606-1</strain>
    </source>
</reference>
<accession>A0A6C0GUT3</accession>
<dbReference type="SFLD" id="SFLDG01129">
    <property type="entry name" value="C1.5:_HAD__Beta-PGM__Phosphata"/>
    <property type="match status" value="1"/>
</dbReference>
<keyword evidence="2" id="KW-0479">Metal-binding</keyword>
<dbReference type="NCBIfam" id="TIGR02009">
    <property type="entry name" value="PGMB-YQAB-SF"/>
    <property type="match status" value="1"/>
</dbReference>
<feature type="coiled-coil region" evidence="4">
    <location>
        <begin position="48"/>
        <end position="75"/>
    </location>
</feature>
<gene>
    <name evidence="5" type="ORF">GXP67_35640</name>
</gene>
<dbReference type="RefSeq" id="WP_162447562.1">
    <property type="nucleotide sequence ID" value="NZ_CP048222.1"/>
</dbReference>
<dbReference type="AlphaFoldDB" id="A0A6C0GUT3"/>
<evidence type="ECO:0000256" key="3">
    <source>
        <dbReference type="ARBA" id="ARBA00022801"/>
    </source>
</evidence>
<dbReference type="InterPro" id="IPR041492">
    <property type="entry name" value="HAD_2"/>
</dbReference>
<dbReference type="FunFam" id="3.40.50.1000:FF:000036">
    <property type="entry name" value="HAD family hydrolase"/>
    <property type="match status" value="1"/>
</dbReference>
<dbReference type="PANTHER" id="PTHR43481:SF4">
    <property type="entry name" value="GLYCEROL-1-PHOSPHATE PHOSPHOHYDROLASE 1-RELATED"/>
    <property type="match status" value="1"/>
</dbReference>
<dbReference type="Gene3D" id="1.10.150.240">
    <property type="entry name" value="Putative phosphatase, domain 2"/>
    <property type="match status" value="1"/>
</dbReference>
<dbReference type="Pfam" id="PF13419">
    <property type="entry name" value="HAD_2"/>
    <property type="match status" value="1"/>
</dbReference>
<dbReference type="PANTHER" id="PTHR43481">
    <property type="entry name" value="FRUCTOSE-1-PHOSPHATE PHOSPHATASE"/>
    <property type="match status" value="1"/>
</dbReference>
<dbReference type="SFLD" id="SFLDG01135">
    <property type="entry name" value="C1.5.6:_HAD__Beta-PGM__Phospha"/>
    <property type="match status" value="1"/>
</dbReference>
<proteinExistence type="inferred from homology"/>
<dbReference type="SFLD" id="SFLDS00003">
    <property type="entry name" value="Haloacid_Dehalogenase"/>
    <property type="match status" value="1"/>
</dbReference>
<keyword evidence="3" id="KW-0378">Hydrolase</keyword>
<evidence type="ECO:0000256" key="1">
    <source>
        <dbReference type="ARBA" id="ARBA00006171"/>
    </source>
</evidence>
<dbReference type="InterPro" id="IPR010976">
    <property type="entry name" value="B-phosphoglucomutase_hydrolase"/>
</dbReference>
<keyword evidence="4" id="KW-0175">Coiled coil</keyword>
<organism evidence="5 6">
    <name type="scientific">Rhodocytophaga rosea</name>
    <dbReference type="NCBI Taxonomy" id="2704465"/>
    <lineage>
        <taxon>Bacteria</taxon>
        <taxon>Pseudomonadati</taxon>
        <taxon>Bacteroidota</taxon>
        <taxon>Cytophagia</taxon>
        <taxon>Cytophagales</taxon>
        <taxon>Rhodocytophagaceae</taxon>
        <taxon>Rhodocytophaga</taxon>
    </lineage>
</organism>
<dbReference type="KEGG" id="rhoz:GXP67_35640"/>
<dbReference type="InterPro" id="IPR036412">
    <property type="entry name" value="HAD-like_sf"/>
</dbReference>
<dbReference type="Proteomes" id="UP000480178">
    <property type="component" value="Chromosome"/>
</dbReference>
<dbReference type="InterPro" id="IPR023198">
    <property type="entry name" value="PGP-like_dom2"/>
</dbReference>